<dbReference type="OrthoDB" id="2792339at2759"/>
<dbReference type="HOGENOM" id="CLU_2085635_0_0_1"/>
<proteinExistence type="predicted"/>
<reference evidence="1 2" key="1">
    <citation type="journal article" date="2014" name="PLoS Genet.">
        <title>Analysis of the Phlebiopsis gigantea genome, transcriptome and secretome provides insight into its pioneer colonization strategies of wood.</title>
        <authorList>
            <person name="Hori C."/>
            <person name="Ishida T."/>
            <person name="Igarashi K."/>
            <person name="Samejima M."/>
            <person name="Suzuki H."/>
            <person name="Master E."/>
            <person name="Ferreira P."/>
            <person name="Ruiz-Duenas F.J."/>
            <person name="Held B."/>
            <person name="Canessa P."/>
            <person name="Larrondo L.F."/>
            <person name="Schmoll M."/>
            <person name="Druzhinina I.S."/>
            <person name="Kubicek C.P."/>
            <person name="Gaskell J.A."/>
            <person name="Kersten P."/>
            <person name="St John F."/>
            <person name="Glasner J."/>
            <person name="Sabat G."/>
            <person name="Splinter BonDurant S."/>
            <person name="Syed K."/>
            <person name="Yadav J."/>
            <person name="Mgbeahuruike A.C."/>
            <person name="Kovalchuk A."/>
            <person name="Asiegbu F.O."/>
            <person name="Lackner G."/>
            <person name="Hoffmeister D."/>
            <person name="Rencoret J."/>
            <person name="Gutierrez A."/>
            <person name="Sun H."/>
            <person name="Lindquist E."/>
            <person name="Barry K."/>
            <person name="Riley R."/>
            <person name="Grigoriev I.V."/>
            <person name="Henrissat B."/>
            <person name="Kues U."/>
            <person name="Berka R.M."/>
            <person name="Martinez A.T."/>
            <person name="Covert S.F."/>
            <person name="Blanchette R.A."/>
            <person name="Cullen D."/>
        </authorList>
    </citation>
    <scope>NUCLEOTIDE SEQUENCE [LARGE SCALE GENOMIC DNA]</scope>
    <source>
        <strain evidence="1 2">11061_1 CR5-6</strain>
    </source>
</reference>
<dbReference type="AlphaFoldDB" id="A0A0C3NJH5"/>
<accession>A0A0C3NJH5</accession>
<name>A0A0C3NJH5_PHLG1</name>
<evidence type="ECO:0000313" key="1">
    <source>
        <dbReference type="EMBL" id="KIP05079.1"/>
    </source>
</evidence>
<keyword evidence="2" id="KW-1185">Reference proteome</keyword>
<dbReference type="EMBL" id="KN840554">
    <property type="protein sequence ID" value="KIP05079.1"/>
    <property type="molecule type" value="Genomic_DNA"/>
</dbReference>
<protein>
    <submittedName>
        <fullName evidence="1">Uncharacterized protein</fullName>
    </submittedName>
</protein>
<dbReference type="Proteomes" id="UP000053257">
    <property type="component" value="Unassembled WGS sequence"/>
</dbReference>
<sequence length="117" mass="13345">MNHVAWLAREAWFYDGLERFQGSVIPYCFGWFETELPAEFSIPALDLDNCDSDDSEEEDPEALKLYEGGEIHPLLAERHSRCDSVAVLVLERLGGMLPLFTIMSSAQALQERYLVYV</sequence>
<gene>
    <name evidence="1" type="ORF">PHLGIDRAFT_169248</name>
</gene>
<organism evidence="1 2">
    <name type="scientific">Phlebiopsis gigantea (strain 11061_1 CR5-6)</name>
    <name type="common">White-rot fungus</name>
    <name type="synonym">Peniophora gigantea</name>
    <dbReference type="NCBI Taxonomy" id="745531"/>
    <lineage>
        <taxon>Eukaryota</taxon>
        <taxon>Fungi</taxon>
        <taxon>Dikarya</taxon>
        <taxon>Basidiomycota</taxon>
        <taxon>Agaricomycotina</taxon>
        <taxon>Agaricomycetes</taxon>
        <taxon>Polyporales</taxon>
        <taxon>Phanerochaetaceae</taxon>
        <taxon>Phlebiopsis</taxon>
    </lineage>
</organism>
<evidence type="ECO:0000313" key="2">
    <source>
        <dbReference type="Proteomes" id="UP000053257"/>
    </source>
</evidence>